<dbReference type="GO" id="GO:0046872">
    <property type="term" value="F:metal ion binding"/>
    <property type="evidence" value="ECO:0007669"/>
    <property type="project" value="UniProtKB-KW"/>
</dbReference>
<dbReference type="GO" id="GO:0005737">
    <property type="term" value="C:cytoplasm"/>
    <property type="evidence" value="ECO:0007669"/>
    <property type="project" value="TreeGrafter"/>
</dbReference>
<evidence type="ECO:0000256" key="10">
    <source>
        <dbReference type="ARBA" id="ARBA00024032"/>
    </source>
</evidence>
<evidence type="ECO:0000256" key="4">
    <source>
        <dbReference type="ARBA" id="ARBA00022679"/>
    </source>
</evidence>
<dbReference type="Pfam" id="PF00069">
    <property type="entry name" value="Pkinase"/>
    <property type="match status" value="1"/>
</dbReference>
<dbReference type="EC" id="2.7.11.1" evidence="2"/>
<feature type="compositionally biased region" description="Basic and acidic residues" evidence="14">
    <location>
        <begin position="614"/>
        <end position="632"/>
    </location>
</feature>
<dbReference type="SUPFAM" id="SSF56112">
    <property type="entry name" value="Protein kinase-like (PK-like)"/>
    <property type="match status" value="1"/>
</dbReference>
<dbReference type="InterPro" id="IPR036671">
    <property type="entry name" value="DPH_MB_sf"/>
</dbReference>
<dbReference type="InterPro" id="IPR008271">
    <property type="entry name" value="Ser/Thr_kinase_AS"/>
</dbReference>
<evidence type="ECO:0000256" key="11">
    <source>
        <dbReference type="ARBA" id="ARBA00047899"/>
    </source>
</evidence>
<keyword evidence="4" id="KW-0808">Transferase</keyword>
<proteinExistence type="inferred from homology"/>
<dbReference type="PANTHER" id="PTHR24346:SF107">
    <property type="entry name" value="SERINE_THREONINE-PROTEIN KINASE CHK1"/>
    <property type="match status" value="1"/>
</dbReference>
<dbReference type="PROSITE" id="PS00108">
    <property type="entry name" value="PROTEIN_KINASE_ST"/>
    <property type="match status" value="1"/>
</dbReference>
<dbReference type="PROSITE" id="PS51074">
    <property type="entry name" value="DPH_MB"/>
    <property type="match status" value="1"/>
</dbReference>
<evidence type="ECO:0000256" key="8">
    <source>
        <dbReference type="ARBA" id="ARBA00022840"/>
    </source>
</evidence>
<dbReference type="AlphaFoldDB" id="E4YHA8"/>
<dbReference type="InterPro" id="IPR017441">
    <property type="entry name" value="Protein_kinase_ATP_BS"/>
</dbReference>
<comment type="similarity">
    <text evidence="10">Belongs to the DPH3 family.</text>
</comment>
<organism evidence="17">
    <name type="scientific">Oikopleura dioica</name>
    <name type="common">Tunicate</name>
    <dbReference type="NCBI Taxonomy" id="34765"/>
    <lineage>
        <taxon>Eukaryota</taxon>
        <taxon>Metazoa</taxon>
        <taxon>Chordata</taxon>
        <taxon>Tunicata</taxon>
        <taxon>Appendicularia</taxon>
        <taxon>Copelata</taxon>
        <taxon>Oikopleuridae</taxon>
        <taxon>Oikopleura</taxon>
    </lineage>
</organism>
<dbReference type="PANTHER" id="PTHR24346">
    <property type="entry name" value="MAP/MICROTUBULE AFFINITY-REGULATING KINASE"/>
    <property type="match status" value="1"/>
</dbReference>
<reference evidence="17" key="1">
    <citation type="journal article" date="2010" name="Science">
        <title>Plasticity of animal genome architecture unmasked by rapid evolution of a pelagic tunicate.</title>
        <authorList>
            <person name="Denoeud F."/>
            <person name="Henriet S."/>
            <person name="Mungpakdee S."/>
            <person name="Aury J.M."/>
            <person name="Da Silva C."/>
            <person name="Brinkmann H."/>
            <person name="Mikhaleva J."/>
            <person name="Olsen L.C."/>
            <person name="Jubin C."/>
            <person name="Canestro C."/>
            <person name="Bouquet J.M."/>
            <person name="Danks G."/>
            <person name="Poulain J."/>
            <person name="Campsteijn C."/>
            <person name="Adamski M."/>
            <person name="Cross I."/>
            <person name="Yadetie F."/>
            <person name="Muffato M."/>
            <person name="Louis A."/>
            <person name="Butcher S."/>
            <person name="Tsagkogeorga G."/>
            <person name="Konrad A."/>
            <person name="Singh S."/>
            <person name="Jensen M.F."/>
            <person name="Cong E.H."/>
            <person name="Eikeseth-Otteraa H."/>
            <person name="Noel B."/>
            <person name="Anthouard V."/>
            <person name="Porcel B.M."/>
            <person name="Kachouri-Lafond R."/>
            <person name="Nishino A."/>
            <person name="Ugolini M."/>
            <person name="Chourrout P."/>
            <person name="Nishida H."/>
            <person name="Aasland R."/>
            <person name="Huzurbazar S."/>
            <person name="Westhof E."/>
            <person name="Delsuc F."/>
            <person name="Lehrach H."/>
            <person name="Reinhardt R."/>
            <person name="Weissenbach J."/>
            <person name="Roy S.W."/>
            <person name="Artiguenave F."/>
            <person name="Postlethwait J.H."/>
            <person name="Manak J.R."/>
            <person name="Thompson E.M."/>
            <person name="Jaillon O."/>
            <person name="Du Pasquier L."/>
            <person name="Boudinot P."/>
            <person name="Liberles D.A."/>
            <person name="Volff J.N."/>
            <person name="Philippe H."/>
            <person name="Lenhard B."/>
            <person name="Roest Crollius H."/>
            <person name="Wincker P."/>
            <person name="Chourrout D."/>
        </authorList>
    </citation>
    <scope>NUCLEOTIDE SEQUENCE [LARGE SCALE GENOMIC DNA]</scope>
</reference>
<comment type="catalytic activity">
    <reaction evidence="11">
        <text>L-threonyl-[protein] + ATP = O-phospho-L-threonyl-[protein] + ADP + H(+)</text>
        <dbReference type="Rhea" id="RHEA:46608"/>
        <dbReference type="Rhea" id="RHEA-COMP:11060"/>
        <dbReference type="Rhea" id="RHEA-COMP:11605"/>
        <dbReference type="ChEBI" id="CHEBI:15378"/>
        <dbReference type="ChEBI" id="CHEBI:30013"/>
        <dbReference type="ChEBI" id="CHEBI:30616"/>
        <dbReference type="ChEBI" id="CHEBI:61977"/>
        <dbReference type="ChEBI" id="CHEBI:456216"/>
        <dbReference type="EC" id="2.7.11.1"/>
    </reaction>
</comment>
<evidence type="ECO:0000256" key="7">
    <source>
        <dbReference type="ARBA" id="ARBA00022777"/>
    </source>
</evidence>
<evidence type="ECO:0000256" key="1">
    <source>
        <dbReference type="ARBA" id="ARBA00010791"/>
    </source>
</evidence>
<dbReference type="PROSITE" id="PS00107">
    <property type="entry name" value="PROTEIN_KINASE_ATP"/>
    <property type="match status" value="1"/>
</dbReference>
<feature type="domain" description="DPH-type MB" evidence="16">
    <location>
        <begin position="4"/>
        <end position="60"/>
    </location>
</feature>
<keyword evidence="7" id="KW-0418">Kinase</keyword>
<keyword evidence="6 13" id="KW-0547">Nucleotide-binding</keyword>
<dbReference type="Pfam" id="PF05207">
    <property type="entry name" value="Zn_ribbon_CSL"/>
    <property type="match status" value="1"/>
</dbReference>
<protein>
    <recommendedName>
        <fullName evidence="2">non-specific serine/threonine protein kinase</fullName>
        <ecNumber evidence="2">2.7.11.1</ecNumber>
    </recommendedName>
</protein>
<dbReference type="FunFam" id="3.10.660.10:FF:000001">
    <property type="entry name" value="Diphthamide biosynthesis 3"/>
    <property type="match status" value="1"/>
</dbReference>
<dbReference type="GO" id="GO:0035556">
    <property type="term" value="P:intracellular signal transduction"/>
    <property type="evidence" value="ECO:0007669"/>
    <property type="project" value="TreeGrafter"/>
</dbReference>
<dbReference type="InterPro" id="IPR000719">
    <property type="entry name" value="Prot_kinase_dom"/>
</dbReference>
<dbReference type="SUPFAM" id="SSF144217">
    <property type="entry name" value="CSL zinc finger"/>
    <property type="match status" value="1"/>
</dbReference>
<comment type="catalytic activity">
    <reaction evidence="12">
        <text>L-seryl-[protein] + ATP = O-phospho-L-seryl-[protein] + ADP + H(+)</text>
        <dbReference type="Rhea" id="RHEA:17989"/>
        <dbReference type="Rhea" id="RHEA-COMP:9863"/>
        <dbReference type="Rhea" id="RHEA-COMP:11604"/>
        <dbReference type="ChEBI" id="CHEBI:15378"/>
        <dbReference type="ChEBI" id="CHEBI:29999"/>
        <dbReference type="ChEBI" id="CHEBI:30616"/>
        <dbReference type="ChEBI" id="CHEBI:83421"/>
        <dbReference type="ChEBI" id="CHEBI:456216"/>
        <dbReference type="EC" id="2.7.11.1"/>
    </reaction>
</comment>
<evidence type="ECO:0000313" key="17">
    <source>
        <dbReference type="EMBL" id="CBY34882.1"/>
    </source>
</evidence>
<evidence type="ECO:0000259" key="15">
    <source>
        <dbReference type="PROSITE" id="PS50011"/>
    </source>
</evidence>
<evidence type="ECO:0000256" key="5">
    <source>
        <dbReference type="ARBA" id="ARBA00022723"/>
    </source>
</evidence>
<evidence type="ECO:0000256" key="9">
    <source>
        <dbReference type="ARBA" id="ARBA00023004"/>
    </source>
</evidence>
<dbReference type="Gene3D" id="1.10.510.10">
    <property type="entry name" value="Transferase(Phosphotransferase) domain 1"/>
    <property type="match status" value="1"/>
</dbReference>
<accession>E4YHA8</accession>
<dbReference type="Proteomes" id="UP000011014">
    <property type="component" value="Unassembled WGS sequence"/>
</dbReference>
<keyword evidence="5" id="KW-0479">Metal-binding</keyword>
<feature type="binding site" evidence="13">
    <location>
        <position position="132"/>
    </location>
    <ligand>
        <name>ATP</name>
        <dbReference type="ChEBI" id="CHEBI:30616"/>
    </ligand>
</feature>
<evidence type="ECO:0000256" key="3">
    <source>
        <dbReference type="ARBA" id="ARBA00022527"/>
    </source>
</evidence>
<evidence type="ECO:0000256" key="14">
    <source>
        <dbReference type="SAM" id="MobiDB-lite"/>
    </source>
</evidence>
<comment type="similarity">
    <text evidence="1">Belongs to the protein kinase superfamily. CAMK Ser/Thr protein kinase family. NIM1 subfamily.</text>
</comment>
<evidence type="ECO:0000256" key="12">
    <source>
        <dbReference type="ARBA" id="ARBA00048679"/>
    </source>
</evidence>
<dbReference type="GO" id="GO:0004674">
    <property type="term" value="F:protein serine/threonine kinase activity"/>
    <property type="evidence" value="ECO:0007669"/>
    <property type="project" value="UniProtKB-KW"/>
</dbReference>
<dbReference type="SMART" id="SM00220">
    <property type="entry name" value="S_TKc"/>
    <property type="match status" value="1"/>
</dbReference>
<sequence>MTVYHDEIEIEDMEFDEETEIYTYPCPCGDKFEISLEDLQIGEEVATCPSCSLLIRVIYDEDQFADYDSDSEMPAFEKLKKMRADQIFGVIKDGVPQEFIDGWDFIGKLGEGAFGDVRLILNRKSKIKCAVKIINCENMSENQKKSLQREKNIHRACSKHPNIIRYINCRYEDRLKAMFIFMEYAEGGELFDKLVPDIGMPEAQAKFYFKQLVNGVAYLHKKSIGHRDLKPENLLLTRDGQLKIIDFGSAVVAVKPDKTKRRFDSDTNRVGTPAYMAPECFLDHYCPLEVDIWSMAICLVAMLSGQLPWSKADEDEDEDYLAYGRQQFSDDACWSRISVPAMSLIIQMLKFNGEERAKIEWMNDEKNGPKWLIMDHKDDVAFKYQHQERVKVYKGKKFEDFYGQKSISQPEMLTLFGTKDNLTKFDEFETDEPFKYVLKFNEMESSTQEQEVGGQDSYSQPLDDISKDVLKGEKHPSDRNNIRVPRITRVWFEPHKKTEIIAAMLKYFISYQSVEQIPEKYWSFESPVVKLEVRILKTGDVYMLDCKRCKGCGIHFKRLFRDFRASVEDILAKKKIQPQQILTFDETPAGIIPQVPAEDGNEENAMVNSPNDAKSSKHKLEDNEHLDNEPQAKRAALQEA</sequence>
<keyword evidence="8 13" id="KW-0067">ATP-binding</keyword>
<evidence type="ECO:0000256" key="2">
    <source>
        <dbReference type="ARBA" id="ARBA00012513"/>
    </source>
</evidence>
<dbReference type="Gene3D" id="3.10.660.10">
    <property type="entry name" value="DPH Zinc finger"/>
    <property type="match status" value="1"/>
</dbReference>
<dbReference type="GO" id="GO:0005524">
    <property type="term" value="F:ATP binding"/>
    <property type="evidence" value="ECO:0007669"/>
    <property type="project" value="UniProtKB-UniRule"/>
</dbReference>
<evidence type="ECO:0000259" key="16">
    <source>
        <dbReference type="PROSITE" id="PS51074"/>
    </source>
</evidence>
<name>E4YHA8_OIKDI</name>
<keyword evidence="3" id="KW-0723">Serine/threonine-protein kinase</keyword>
<dbReference type="PROSITE" id="PS50011">
    <property type="entry name" value="PROTEIN_KINASE_DOM"/>
    <property type="match status" value="1"/>
</dbReference>
<dbReference type="EMBL" id="FN654555">
    <property type="protein sequence ID" value="CBY34882.1"/>
    <property type="molecule type" value="Genomic_DNA"/>
</dbReference>
<feature type="domain" description="Protein kinase" evidence="15">
    <location>
        <begin position="103"/>
        <end position="372"/>
    </location>
</feature>
<evidence type="ECO:0000256" key="6">
    <source>
        <dbReference type="ARBA" id="ARBA00022741"/>
    </source>
</evidence>
<dbReference type="InterPro" id="IPR011009">
    <property type="entry name" value="Kinase-like_dom_sf"/>
</dbReference>
<dbReference type="InterPro" id="IPR007872">
    <property type="entry name" value="DPH_MB_dom"/>
</dbReference>
<feature type="region of interest" description="Disordered" evidence="14">
    <location>
        <begin position="592"/>
        <end position="640"/>
    </location>
</feature>
<gene>
    <name evidence="17" type="ORF">GSOID_T00024920001</name>
</gene>
<evidence type="ECO:0000256" key="13">
    <source>
        <dbReference type="PROSITE-ProRule" id="PRU10141"/>
    </source>
</evidence>
<keyword evidence="9" id="KW-0408">Iron</keyword>